<dbReference type="RefSeq" id="XP_031550975.1">
    <property type="nucleotide sequence ID" value="XM_031695115.1"/>
</dbReference>
<dbReference type="OrthoDB" id="10266706at2759"/>
<dbReference type="InterPro" id="IPR038677">
    <property type="entry name" value="WIF_sf"/>
</dbReference>
<dbReference type="Pfam" id="PF02019">
    <property type="entry name" value="WIF"/>
    <property type="match status" value="1"/>
</dbReference>
<dbReference type="KEGG" id="aten:116288347"/>
<evidence type="ECO:0000256" key="5">
    <source>
        <dbReference type="ARBA" id="ARBA00023180"/>
    </source>
</evidence>
<comment type="subcellular location">
    <subcellularLocation>
        <location evidence="1">Secreted</location>
    </subcellularLocation>
</comment>
<feature type="chain" id="PRO_5027671185" evidence="6">
    <location>
        <begin position="18"/>
        <end position="312"/>
    </location>
</feature>
<dbReference type="InParanoid" id="A0A6P8HEH5"/>
<evidence type="ECO:0000313" key="10">
    <source>
        <dbReference type="RefSeq" id="XP_031550975.1"/>
    </source>
</evidence>
<protein>
    <submittedName>
        <fullName evidence="10">Uncharacterized protein LOC116288347</fullName>
    </submittedName>
</protein>
<organism evidence="9 10">
    <name type="scientific">Actinia tenebrosa</name>
    <name type="common">Australian red waratah sea anemone</name>
    <dbReference type="NCBI Taxonomy" id="6105"/>
    <lineage>
        <taxon>Eukaryota</taxon>
        <taxon>Metazoa</taxon>
        <taxon>Cnidaria</taxon>
        <taxon>Anthozoa</taxon>
        <taxon>Hexacorallia</taxon>
        <taxon>Actiniaria</taxon>
        <taxon>Actiniidae</taxon>
        <taxon>Actinia</taxon>
    </lineage>
</organism>
<dbReference type="SUPFAM" id="SSF50242">
    <property type="entry name" value="TIMP-like"/>
    <property type="match status" value="1"/>
</dbReference>
<dbReference type="Gene3D" id="2.60.40.2170">
    <property type="entry name" value="Wnt, WIF domain"/>
    <property type="match status" value="1"/>
</dbReference>
<evidence type="ECO:0000256" key="6">
    <source>
        <dbReference type="SAM" id="SignalP"/>
    </source>
</evidence>
<dbReference type="SMART" id="SM00643">
    <property type="entry name" value="C345C"/>
    <property type="match status" value="1"/>
</dbReference>
<dbReference type="InterPro" id="IPR008993">
    <property type="entry name" value="TIMP-like_OB-fold"/>
</dbReference>
<evidence type="ECO:0000259" key="7">
    <source>
        <dbReference type="PROSITE" id="PS50189"/>
    </source>
</evidence>
<keyword evidence="3 6" id="KW-0732">Signal</keyword>
<feature type="domain" description="NTR" evidence="7">
    <location>
        <begin position="184"/>
        <end position="303"/>
    </location>
</feature>
<evidence type="ECO:0000256" key="4">
    <source>
        <dbReference type="ARBA" id="ARBA00023157"/>
    </source>
</evidence>
<feature type="domain" description="WIF" evidence="8">
    <location>
        <begin position="27"/>
        <end position="160"/>
    </location>
</feature>
<accession>A0A6P8HEH5</accession>
<keyword evidence="9" id="KW-1185">Reference proteome</keyword>
<keyword evidence="2" id="KW-0964">Secreted</keyword>
<reference evidence="10" key="1">
    <citation type="submission" date="2025-08" db="UniProtKB">
        <authorList>
            <consortium name="RefSeq"/>
        </authorList>
    </citation>
    <scope>IDENTIFICATION</scope>
</reference>
<dbReference type="InterPro" id="IPR001134">
    <property type="entry name" value="Netrin_domain"/>
</dbReference>
<dbReference type="GO" id="GO:0005576">
    <property type="term" value="C:extracellular region"/>
    <property type="evidence" value="ECO:0007669"/>
    <property type="project" value="UniProtKB-SubCell"/>
</dbReference>
<evidence type="ECO:0000313" key="9">
    <source>
        <dbReference type="Proteomes" id="UP000515163"/>
    </source>
</evidence>
<dbReference type="AlphaFoldDB" id="A0A6P8HEH5"/>
<evidence type="ECO:0000256" key="1">
    <source>
        <dbReference type="ARBA" id="ARBA00004613"/>
    </source>
</evidence>
<dbReference type="Gene3D" id="2.40.50.120">
    <property type="match status" value="1"/>
</dbReference>
<gene>
    <name evidence="10" type="primary">LOC116288347</name>
</gene>
<dbReference type="InterPro" id="IPR003306">
    <property type="entry name" value="WIF"/>
</dbReference>
<dbReference type="PROSITE" id="PS50814">
    <property type="entry name" value="WIF"/>
    <property type="match status" value="1"/>
</dbReference>
<dbReference type="Pfam" id="PF01759">
    <property type="entry name" value="NTR"/>
    <property type="match status" value="1"/>
</dbReference>
<dbReference type="InterPro" id="IPR018933">
    <property type="entry name" value="Netrin_module_non-TIMP"/>
</dbReference>
<keyword evidence="4" id="KW-1015">Disulfide bond</keyword>
<dbReference type="SMART" id="SM00469">
    <property type="entry name" value="WIF"/>
    <property type="match status" value="1"/>
</dbReference>
<evidence type="ECO:0000256" key="2">
    <source>
        <dbReference type="ARBA" id="ARBA00022525"/>
    </source>
</evidence>
<name>A0A6P8HEH5_ACTTE</name>
<evidence type="ECO:0000259" key="8">
    <source>
        <dbReference type="PROSITE" id="PS50814"/>
    </source>
</evidence>
<sequence length="312" mass="35842">MLLAFGLVLFLLCFCDGKRRPAQLNVFLDAKEVSRFLYDIDSALYLVRNSKVAPMLKKPISNLVPPISPSIKDLKFKFNTSGRVRYLLSFRSSNTTVMNHPRASIAVTGFVPRRTKSFRVSFPCTGKKAGVVLLFINIAFSDKTGRNLWGPLSLALRRRCTARPNPNYSSQSTSATTQVVPNTCNKRCSKDYIMKRFCLSDYVIRAKVESEVRKNGRLQLRVRVTKKYKKGIVKITRRQLLELRGRELTCDCSPVILKRHYLLLGKEDKKKRVLYVDNLLIALDWETSGKKMLRMHRKRRYRCPKRIAATGT</sequence>
<dbReference type="Proteomes" id="UP000515163">
    <property type="component" value="Unplaced"/>
</dbReference>
<evidence type="ECO:0000256" key="3">
    <source>
        <dbReference type="ARBA" id="ARBA00022729"/>
    </source>
</evidence>
<keyword evidence="5" id="KW-0325">Glycoprotein</keyword>
<dbReference type="GeneID" id="116288347"/>
<feature type="signal peptide" evidence="6">
    <location>
        <begin position="1"/>
        <end position="17"/>
    </location>
</feature>
<dbReference type="PROSITE" id="PS50189">
    <property type="entry name" value="NTR"/>
    <property type="match status" value="1"/>
</dbReference>
<proteinExistence type="predicted"/>